<keyword evidence="11" id="KW-0496">Mitochondrion</keyword>
<evidence type="ECO:0000256" key="7">
    <source>
        <dbReference type="ARBA" id="ARBA00022982"/>
    </source>
</evidence>
<dbReference type="InterPro" id="IPR002327">
    <property type="entry name" value="Cyt_c_1A/1B"/>
</dbReference>
<evidence type="ECO:0000256" key="1">
    <source>
        <dbReference type="ARBA" id="ARBA00002555"/>
    </source>
</evidence>
<evidence type="ECO:0000256" key="10">
    <source>
        <dbReference type="RuleBase" id="RU004426"/>
    </source>
</evidence>
<dbReference type="EnsemblMetazoa" id="XM_031923256">
    <property type="protein sequence ID" value="XP_031779116"/>
    <property type="gene ID" value="LOC100115121"/>
</dbReference>
<dbReference type="Gene3D" id="1.10.760.10">
    <property type="entry name" value="Cytochrome c-like domain"/>
    <property type="match status" value="1"/>
</dbReference>
<evidence type="ECO:0000256" key="9">
    <source>
        <dbReference type="PROSITE-ProRule" id="PRU00433"/>
    </source>
</evidence>
<evidence type="ECO:0000259" key="12">
    <source>
        <dbReference type="PROSITE" id="PS51007"/>
    </source>
</evidence>
<dbReference type="PRINTS" id="PR00604">
    <property type="entry name" value="CYTCHRMECIAB"/>
</dbReference>
<keyword evidence="5 9" id="KW-0349">Heme</keyword>
<comment type="function">
    <text evidence="1 11">Electron carrier protein. The oxidized form of the cytochrome c heme group can accept an electron from the heme group of the cytochrome c1 subunit of cytochrome reductase. Cytochrome c then transfers this electron to the cytochrome oxidase complex, the final protein carrier in the mitochondrial electron-transport chain.</text>
</comment>
<gene>
    <name evidence="13" type="primary">100115121</name>
</gene>
<feature type="domain" description="Cytochrome c" evidence="12">
    <location>
        <begin position="2"/>
        <end position="106"/>
    </location>
</feature>
<evidence type="ECO:0000256" key="6">
    <source>
        <dbReference type="ARBA" id="ARBA00022723"/>
    </source>
</evidence>
<comment type="subcellular location">
    <subcellularLocation>
        <location evidence="2">Mitochondrion intermembrane space</location>
    </subcellularLocation>
</comment>
<dbReference type="Proteomes" id="UP000002358">
    <property type="component" value="Chromosome 1"/>
</dbReference>
<dbReference type="PANTHER" id="PTHR11961">
    <property type="entry name" value="CYTOCHROME C"/>
    <property type="match status" value="1"/>
</dbReference>
<dbReference type="InterPro" id="IPR009056">
    <property type="entry name" value="Cyt_c-like_dom"/>
</dbReference>
<dbReference type="InterPro" id="IPR036909">
    <property type="entry name" value="Cyt_c-like_dom_sf"/>
</dbReference>
<evidence type="ECO:0000256" key="5">
    <source>
        <dbReference type="ARBA" id="ARBA00022617"/>
    </source>
</evidence>
<keyword evidence="4 11" id="KW-0813">Transport</keyword>
<keyword evidence="6 9" id="KW-0479">Metal-binding</keyword>
<evidence type="ECO:0000256" key="4">
    <source>
        <dbReference type="ARBA" id="ARBA00022448"/>
    </source>
</evidence>
<name>A0A7M7Q3L8_NASVI</name>
<keyword evidence="11" id="KW-0679">Respiratory chain</keyword>
<organism evidence="13 14">
    <name type="scientific">Nasonia vitripennis</name>
    <name type="common">Parasitic wasp</name>
    <dbReference type="NCBI Taxonomy" id="7425"/>
    <lineage>
        <taxon>Eukaryota</taxon>
        <taxon>Metazoa</taxon>
        <taxon>Ecdysozoa</taxon>
        <taxon>Arthropoda</taxon>
        <taxon>Hexapoda</taxon>
        <taxon>Insecta</taxon>
        <taxon>Pterygota</taxon>
        <taxon>Neoptera</taxon>
        <taxon>Endopterygota</taxon>
        <taxon>Hymenoptera</taxon>
        <taxon>Apocrita</taxon>
        <taxon>Proctotrupomorpha</taxon>
        <taxon>Chalcidoidea</taxon>
        <taxon>Pteromalidae</taxon>
        <taxon>Pteromalinae</taxon>
        <taxon>Nasonia</taxon>
    </lineage>
</organism>
<dbReference type="GO" id="GO:0009055">
    <property type="term" value="F:electron transfer activity"/>
    <property type="evidence" value="ECO:0007669"/>
    <property type="project" value="InterPro"/>
</dbReference>
<accession>A0A7M7Q3L8</accession>
<evidence type="ECO:0000313" key="14">
    <source>
        <dbReference type="Proteomes" id="UP000002358"/>
    </source>
</evidence>
<comment type="similarity">
    <text evidence="3 10">Belongs to the cytochrome c family.</text>
</comment>
<dbReference type="FunFam" id="1.10.760.10:FF:000001">
    <property type="entry name" value="Cytochrome c iso-1"/>
    <property type="match status" value="1"/>
</dbReference>
<dbReference type="GO" id="GO:0020037">
    <property type="term" value="F:heme binding"/>
    <property type="evidence" value="ECO:0007669"/>
    <property type="project" value="InterPro"/>
</dbReference>
<protein>
    <recommendedName>
        <fullName evidence="12">Cytochrome c domain-containing protein</fullName>
    </recommendedName>
</protein>
<keyword evidence="7 11" id="KW-0249">Electron transport</keyword>
<dbReference type="OrthoDB" id="449280at2759"/>
<evidence type="ECO:0000256" key="2">
    <source>
        <dbReference type="ARBA" id="ARBA00004569"/>
    </source>
</evidence>
<dbReference type="Pfam" id="PF00034">
    <property type="entry name" value="Cytochrom_C"/>
    <property type="match status" value="1"/>
</dbReference>
<proteinExistence type="inferred from homology"/>
<reference evidence="13" key="1">
    <citation type="submission" date="2021-01" db="UniProtKB">
        <authorList>
            <consortium name="EnsemblMetazoa"/>
        </authorList>
    </citation>
    <scope>IDENTIFICATION</scope>
</reference>
<evidence type="ECO:0000313" key="13">
    <source>
        <dbReference type="EnsemblMetazoa" id="XP_031779116"/>
    </source>
</evidence>
<keyword evidence="8 9" id="KW-0408">Iron</keyword>
<dbReference type="PROSITE" id="PS51007">
    <property type="entry name" value="CYTC"/>
    <property type="match status" value="1"/>
</dbReference>
<dbReference type="GO" id="GO:0046872">
    <property type="term" value="F:metal ion binding"/>
    <property type="evidence" value="ECO:0007669"/>
    <property type="project" value="UniProtKB-KW"/>
</dbReference>
<comment type="PTM">
    <text evidence="11">Binds 1 heme group per subunit.</text>
</comment>
<dbReference type="GO" id="GO:0005758">
    <property type="term" value="C:mitochondrial intermembrane space"/>
    <property type="evidence" value="ECO:0007669"/>
    <property type="project" value="UniProtKB-SubCell"/>
</dbReference>
<sequence>MGDANNGKSLFKKMCEQCHTSEQGGKSKIGPNLFGIFGKTCGCKSSREGFKFSDHMKNKKVSWDETSMDEYLQNPKKFVPGTKMAFAGVKKPEDRKDIIAYLKTLK</sequence>
<dbReference type="SMR" id="A0A7M7Q3L8"/>
<evidence type="ECO:0000256" key="11">
    <source>
        <dbReference type="RuleBase" id="RU004427"/>
    </source>
</evidence>
<dbReference type="SUPFAM" id="SSF46626">
    <property type="entry name" value="Cytochrome c"/>
    <property type="match status" value="1"/>
</dbReference>
<evidence type="ECO:0000256" key="8">
    <source>
        <dbReference type="ARBA" id="ARBA00023004"/>
    </source>
</evidence>
<evidence type="ECO:0000256" key="3">
    <source>
        <dbReference type="ARBA" id="ARBA00006488"/>
    </source>
</evidence>
<dbReference type="InParanoid" id="A0A7M7Q3L8"/>
<keyword evidence="14" id="KW-1185">Reference proteome</keyword>
<dbReference type="AlphaFoldDB" id="A0A7M7Q3L8"/>